<keyword evidence="5" id="KW-0460">Magnesium</keyword>
<gene>
    <name evidence="12" type="primary">porB</name>
    <name evidence="12" type="ORF">HMPREF9225_0775</name>
</gene>
<comment type="caution">
    <text evidence="12">The sequence shown here is derived from an EMBL/GenBank/DDBJ whole genome shotgun (WGS) entry which is preliminary data.</text>
</comment>
<dbReference type="GO" id="GO:0046872">
    <property type="term" value="F:metal ion binding"/>
    <property type="evidence" value="ECO:0007669"/>
    <property type="project" value="UniProtKB-KW"/>
</dbReference>
<dbReference type="Pfam" id="PF02775">
    <property type="entry name" value="TPP_enzyme_C"/>
    <property type="match status" value="1"/>
</dbReference>
<sequence>MKNFEFNITEETQWCPGCGNPSIRLALKNALDELGLGMDDVIMSAGIGQAGKMPQYIDLHAFAGLHGRSLPVATAIKLANHKAVVIAEGGDGDGYGEGGNHLIHAIRRNTNITQIVHNNQVYGLTKGQASPTTGHGQVQTFAQDGARSKMMKPLALALTLGSGFVARGFSGDVKQLTEIIKEAIEFKGYALVDVLQPCITWNKVNTFKWYKERVKPLGEDYDSTNFDLAMEKAMMWGDEIPTGVLYKVESTTYEDQFGFLKDGEPMIDRVLNPMDAKKVMDRMK</sequence>
<evidence type="ECO:0000259" key="10">
    <source>
        <dbReference type="Pfam" id="PF02775"/>
    </source>
</evidence>
<dbReference type="eggNOG" id="COG1013">
    <property type="taxonomic scope" value="Bacteria"/>
</dbReference>
<comment type="cofactor">
    <cofactor evidence="2">
        <name>thiamine diphosphate</name>
        <dbReference type="ChEBI" id="CHEBI:58937"/>
    </cofactor>
</comment>
<evidence type="ECO:0000259" key="11">
    <source>
        <dbReference type="Pfam" id="PF12367"/>
    </source>
</evidence>
<keyword evidence="9" id="KW-0786">Thiamine pyrophosphate</keyword>
<dbReference type="SUPFAM" id="SSF52518">
    <property type="entry name" value="Thiamin diphosphate-binding fold (THDP-binding)"/>
    <property type="match status" value="1"/>
</dbReference>
<dbReference type="NCBIfam" id="TIGR02177">
    <property type="entry name" value="PorB_KorB"/>
    <property type="match status" value="1"/>
</dbReference>
<organism evidence="12 13">
    <name type="scientific">Peptoniphilus duerdenii ATCC BAA-1640</name>
    <dbReference type="NCBI Taxonomy" id="862517"/>
    <lineage>
        <taxon>Bacteria</taxon>
        <taxon>Bacillati</taxon>
        <taxon>Bacillota</taxon>
        <taxon>Tissierellia</taxon>
        <taxon>Tissierellales</taxon>
        <taxon>Peptoniphilaceae</taxon>
        <taxon>Peptoniphilus</taxon>
    </lineage>
</organism>
<evidence type="ECO:0000256" key="1">
    <source>
        <dbReference type="ARBA" id="ARBA00001946"/>
    </source>
</evidence>
<dbReference type="Gene3D" id="3.40.50.970">
    <property type="match status" value="1"/>
</dbReference>
<accession>E0NKT6</accession>
<evidence type="ECO:0000256" key="2">
    <source>
        <dbReference type="ARBA" id="ARBA00001964"/>
    </source>
</evidence>
<dbReference type="STRING" id="862517.HMPREF9225_0775"/>
<feature type="domain" description="Thiamine pyrophosphate enzyme TPP-binding" evidence="10">
    <location>
        <begin position="51"/>
        <end position="194"/>
    </location>
</feature>
<evidence type="ECO:0000256" key="9">
    <source>
        <dbReference type="ARBA" id="ARBA00023052"/>
    </source>
</evidence>
<comment type="cofactor">
    <cofactor evidence="1">
        <name>Mg(2+)</name>
        <dbReference type="ChEBI" id="CHEBI:18420"/>
    </cofactor>
</comment>
<evidence type="ECO:0000256" key="3">
    <source>
        <dbReference type="ARBA" id="ARBA00001966"/>
    </source>
</evidence>
<evidence type="ECO:0000256" key="7">
    <source>
        <dbReference type="ARBA" id="ARBA00023004"/>
    </source>
</evidence>
<dbReference type="PANTHER" id="PTHR48084:SF4">
    <property type="entry name" value="2-OXOGLUTARATE OXIDOREDUCTASE SUBUNIT KORB"/>
    <property type="match status" value="1"/>
</dbReference>
<protein>
    <submittedName>
        <fullName evidence="12">2-oxoacid:acceptor oxidoreductase, beta subunit, pyruvate/2-ketoisovalerate family</fullName>
        <ecNumber evidence="12">1.2.7.1</ecNumber>
    </submittedName>
</protein>
<dbReference type="EC" id="1.2.7.1" evidence="12"/>
<evidence type="ECO:0000256" key="5">
    <source>
        <dbReference type="ARBA" id="ARBA00022842"/>
    </source>
</evidence>
<evidence type="ECO:0000313" key="13">
    <source>
        <dbReference type="Proteomes" id="UP000003280"/>
    </source>
</evidence>
<keyword evidence="12" id="KW-0670">Pyruvate</keyword>
<dbReference type="GO" id="GO:0051536">
    <property type="term" value="F:iron-sulfur cluster binding"/>
    <property type="evidence" value="ECO:0007669"/>
    <property type="project" value="UniProtKB-KW"/>
</dbReference>
<name>E0NKT6_9FIRM</name>
<keyword evidence="6 12" id="KW-0560">Oxidoreductase</keyword>
<dbReference type="InterPro" id="IPR029061">
    <property type="entry name" value="THDP-binding"/>
</dbReference>
<evidence type="ECO:0000256" key="4">
    <source>
        <dbReference type="ARBA" id="ARBA00022723"/>
    </source>
</evidence>
<dbReference type="HOGENOM" id="CLU_048564_0_0_9"/>
<evidence type="ECO:0000313" key="12">
    <source>
        <dbReference type="EMBL" id="EFM25601.1"/>
    </source>
</evidence>
<dbReference type="PANTHER" id="PTHR48084">
    <property type="entry name" value="2-OXOGLUTARATE OXIDOREDUCTASE SUBUNIT KORB-RELATED"/>
    <property type="match status" value="1"/>
</dbReference>
<dbReference type="InterPro" id="IPR032686">
    <property type="entry name" value="PFO_beta_C"/>
</dbReference>
<dbReference type="CDD" id="cd03375">
    <property type="entry name" value="TPP_OGFOR"/>
    <property type="match status" value="1"/>
</dbReference>
<proteinExistence type="predicted"/>
<comment type="cofactor">
    <cofactor evidence="3">
        <name>[4Fe-4S] cluster</name>
        <dbReference type="ChEBI" id="CHEBI:49883"/>
    </cofactor>
</comment>
<keyword evidence="13" id="KW-1185">Reference proteome</keyword>
<dbReference type="RefSeq" id="WP_008901590.1">
    <property type="nucleotide sequence ID" value="NZ_GL397071.1"/>
</dbReference>
<dbReference type="InterPro" id="IPR011896">
    <property type="entry name" value="OFOB"/>
</dbReference>
<dbReference type="Proteomes" id="UP000003280">
    <property type="component" value="Unassembled WGS sequence"/>
</dbReference>
<evidence type="ECO:0000256" key="6">
    <source>
        <dbReference type="ARBA" id="ARBA00023002"/>
    </source>
</evidence>
<keyword evidence="7" id="KW-0408">Iron</keyword>
<dbReference type="GO" id="GO:0019164">
    <property type="term" value="F:pyruvate synthase activity"/>
    <property type="evidence" value="ECO:0007669"/>
    <property type="project" value="UniProtKB-EC"/>
</dbReference>
<feature type="domain" description="Pyruvate ferredoxin oxidoreductase beta subunit C-terminal" evidence="11">
    <location>
        <begin position="198"/>
        <end position="261"/>
    </location>
</feature>
<reference evidence="12 13" key="1">
    <citation type="submission" date="2010-07" db="EMBL/GenBank/DDBJ databases">
        <authorList>
            <person name="Muzny D."/>
            <person name="Qin X."/>
            <person name="Deng J."/>
            <person name="Jiang H."/>
            <person name="Liu Y."/>
            <person name="Qu J."/>
            <person name="Song X.-Z."/>
            <person name="Zhang L."/>
            <person name="Thornton R."/>
            <person name="Coyle M."/>
            <person name="Francisco L."/>
            <person name="Jackson L."/>
            <person name="Javaid M."/>
            <person name="Korchina V."/>
            <person name="Kovar C."/>
            <person name="Mata R."/>
            <person name="Mathew T."/>
            <person name="Ngo R."/>
            <person name="Nguyen L."/>
            <person name="Nguyen N."/>
            <person name="Okwuonu G."/>
            <person name="Ongeri F."/>
            <person name="Pham C."/>
            <person name="Simmons D."/>
            <person name="Wilczek-Boney K."/>
            <person name="Hale W."/>
            <person name="Jakkamsetti A."/>
            <person name="Pham P."/>
            <person name="Ruth R."/>
            <person name="San Lucas F."/>
            <person name="Warren J."/>
            <person name="Zhang J."/>
            <person name="Zhao Z."/>
            <person name="Zhou C."/>
            <person name="Zhu D."/>
            <person name="Lee S."/>
            <person name="Bess C."/>
            <person name="Blankenburg K."/>
            <person name="Forbes L."/>
            <person name="Fu Q."/>
            <person name="Gubbala S."/>
            <person name="Hirani K."/>
            <person name="Jayaseelan J.C."/>
            <person name="Lara F."/>
            <person name="Munidasa M."/>
            <person name="Palculict T."/>
            <person name="Patil S."/>
            <person name="Pu L.-L."/>
            <person name="Saada N."/>
            <person name="Tang L."/>
            <person name="Weissenberger G."/>
            <person name="Zhu Y."/>
            <person name="Hemphill L."/>
            <person name="Shang Y."/>
            <person name="Youmans B."/>
            <person name="Ayvaz T."/>
            <person name="Ross M."/>
            <person name="Santibanez J."/>
            <person name="Aqrawi P."/>
            <person name="Gross S."/>
            <person name="Joshi V."/>
            <person name="Fowler G."/>
            <person name="Nazareth L."/>
            <person name="Reid J."/>
            <person name="Worley K."/>
            <person name="Petrosino J."/>
            <person name="Highlander S."/>
            <person name="Gibbs R."/>
        </authorList>
    </citation>
    <scope>NUCLEOTIDE SEQUENCE [LARGE SCALE GENOMIC DNA]</scope>
    <source>
        <strain evidence="12 13">ATCC BAA-1640</strain>
    </source>
</reference>
<dbReference type="AlphaFoldDB" id="E0NKT6"/>
<dbReference type="GO" id="GO:0030976">
    <property type="term" value="F:thiamine pyrophosphate binding"/>
    <property type="evidence" value="ECO:0007669"/>
    <property type="project" value="InterPro"/>
</dbReference>
<dbReference type="OrthoDB" id="9775140at2"/>
<dbReference type="Pfam" id="PF12367">
    <property type="entry name" value="PFO_beta_C"/>
    <property type="match status" value="1"/>
</dbReference>
<keyword evidence="4" id="KW-0479">Metal-binding</keyword>
<dbReference type="EMBL" id="AEEH01000030">
    <property type="protein sequence ID" value="EFM25601.1"/>
    <property type="molecule type" value="Genomic_DNA"/>
</dbReference>
<dbReference type="InterPro" id="IPR011766">
    <property type="entry name" value="TPP_enzyme_TPP-bd"/>
</dbReference>
<keyword evidence="8" id="KW-0411">Iron-sulfur</keyword>
<evidence type="ECO:0000256" key="8">
    <source>
        <dbReference type="ARBA" id="ARBA00023014"/>
    </source>
</evidence>
<dbReference type="InterPro" id="IPR051457">
    <property type="entry name" value="2-oxoacid:Fd_oxidoreductase"/>
</dbReference>